<comment type="caution">
    <text evidence="1">The sequence shown here is derived from an EMBL/GenBank/DDBJ whole genome shotgun (WGS) entry which is preliminary data.</text>
</comment>
<organism evidence="1 2">
    <name type="scientific">Paenibacillus aceris</name>
    <dbReference type="NCBI Taxonomy" id="869555"/>
    <lineage>
        <taxon>Bacteria</taxon>
        <taxon>Bacillati</taxon>
        <taxon>Bacillota</taxon>
        <taxon>Bacilli</taxon>
        <taxon>Bacillales</taxon>
        <taxon>Paenibacillaceae</taxon>
        <taxon>Paenibacillus</taxon>
    </lineage>
</organism>
<reference evidence="1 2" key="1">
    <citation type="submission" date="2021-03" db="EMBL/GenBank/DDBJ databases">
        <title>Genomic Encyclopedia of Type Strains, Phase IV (KMG-IV): sequencing the most valuable type-strain genomes for metagenomic binning, comparative biology and taxonomic classification.</title>
        <authorList>
            <person name="Goeker M."/>
        </authorList>
    </citation>
    <scope>NUCLEOTIDE SEQUENCE [LARGE SCALE GENOMIC DNA]</scope>
    <source>
        <strain evidence="1 2">DSM 24950</strain>
    </source>
</reference>
<protein>
    <submittedName>
        <fullName evidence="1">Uncharacterized protein</fullName>
    </submittedName>
</protein>
<sequence length="61" mass="7040">MVNELRLLHASIVSWLPLLYSGVNDVELVTLPSETEWPFEDLVHQLRYRALSSFLACVRLV</sequence>
<gene>
    <name evidence="1" type="ORF">J2Z65_001447</name>
</gene>
<keyword evidence="2" id="KW-1185">Reference proteome</keyword>
<evidence type="ECO:0000313" key="2">
    <source>
        <dbReference type="Proteomes" id="UP001519344"/>
    </source>
</evidence>
<name>A0ABS4HUE7_9BACL</name>
<accession>A0ABS4HUE7</accession>
<dbReference type="EMBL" id="JAGGKV010000003">
    <property type="protein sequence ID" value="MBP1962248.1"/>
    <property type="molecule type" value="Genomic_DNA"/>
</dbReference>
<evidence type="ECO:0000313" key="1">
    <source>
        <dbReference type="EMBL" id="MBP1962248.1"/>
    </source>
</evidence>
<proteinExistence type="predicted"/>
<dbReference type="Proteomes" id="UP001519344">
    <property type="component" value="Unassembled WGS sequence"/>
</dbReference>